<sequence length="268" mass="29493">MMLLATETGVYDLGGSLKCCRELDVNDLYFGERAYICAWQGLYVEVGGRLERLAERQCWRLFKWGGEVLAALEGPIVYNADRGRVAADYRGYAKELGWHFFYGEPHITDFAVYKGEVVATVEVGHLLSGPSPQELRPTGFEEDLHNLLPLGDRLLIAAAGGVYYTDDLAQFKRAAGGYCHALSAAGGSVAAHLKSKRPIIVSRDRGESWQNLGLELPPPDYGTTGLLCEGGRCIYSTTYTYAVNVERASAERLLGPHPTTRRVVLAKE</sequence>
<dbReference type="eggNOG" id="arCOG05633">
    <property type="taxonomic scope" value="Archaea"/>
</dbReference>
<dbReference type="EMBL" id="CP000561">
    <property type="protein sequence ID" value="ABO08889.1"/>
    <property type="molecule type" value="Genomic_DNA"/>
</dbReference>
<dbReference type="OrthoDB" id="37155at2157"/>
<dbReference type="Proteomes" id="UP000001431">
    <property type="component" value="Chromosome"/>
</dbReference>
<accession>A3MW72</accession>
<name>A3MW72_PYRCJ</name>
<proteinExistence type="predicted"/>
<dbReference type="KEGG" id="pcl:Pcal_1470"/>
<evidence type="ECO:0000313" key="2">
    <source>
        <dbReference type="Proteomes" id="UP000001431"/>
    </source>
</evidence>
<dbReference type="HOGENOM" id="CLU_1048146_0_0_2"/>
<organism evidence="1 2">
    <name type="scientific">Pyrobaculum calidifontis (strain DSM 21063 / JCM 11548 / VA1)</name>
    <dbReference type="NCBI Taxonomy" id="410359"/>
    <lineage>
        <taxon>Archaea</taxon>
        <taxon>Thermoproteota</taxon>
        <taxon>Thermoprotei</taxon>
        <taxon>Thermoproteales</taxon>
        <taxon>Thermoproteaceae</taxon>
        <taxon>Pyrobaculum</taxon>
    </lineage>
</organism>
<dbReference type="RefSeq" id="WP_011850147.1">
    <property type="nucleotide sequence ID" value="NC_009073.1"/>
</dbReference>
<dbReference type="AlphaFoldDB" id="A3MW72"/>
<dbReference type="GeneID" id="4908975"/>
<protein>
    <submittedName>
        <fullName evidence="1">Uncharacterized protein</fullName>
    </submittedName>
</protein>
<keyword evidence="2" id="KW-1185">Reference proteome</keyword>
<evidence type="ECO:0000313" key="1">
    <source>
        <dbReference type="EMBL" id="ABO08889.1"/>
    </source>
</evidence>
<dbReference type="STRING" id="410359.Pcal_1470"/>
<reference evidence="1" key="1">
    <citation type="submission" date="2007-02" db="EMBL/GenBank/DDBJ databases">
        <title>Complete sequence of Pyrobaculum calidifontis JCM 11548.</title>
        <authorList>
            <consortium name="US DOE Joint Genome Institute"/>
            <person name="Copeland A."/>
            <person name="Lucas S."/>
            <person name="Lapidus A."/>
            <person name="Barry K."/>
            <person name="Glavina del Rio T."/>
            <person name="Dalin E."/>
            <person name="Tice H."/>
            <person name="Pitluck S."/>
            <person name="Chain P."/>
            <person name="Malfatti S."/>
            <person name="Shin M."/>
            <person name="Vergez L."/>
            <person name="Schmutz J."/>
            <person name="Larimer F."/>
            <person name="Land M."/>
            <person name="Hauser L."/>
            <person name="Kyrpides N."/>
            <person name="Mikhailova N."/>
            <person name="Cozen A.E."/>
            <person name="Fitz-Gibbon S.T."/>
            <person name="House C.H."/>
            <person name="Saltikov C."/>
            <person name="Lowe T.M."/>
            <person name="Richardson P."/>
        </authorList>
    </citation>
    <scope>NUCLEOTIDE SEQUENCE [LARGE SCALE GENOMIC DNA]</scope>
    <source>
        <strain evidence="1">JCM 11548</strain>
    </source>
</reference>
<gene>
    <name evidence="1" type="ordered locus">Pcal_1470</name>
</gene>